<keyword evidence="2" id="KW-0328">Glycosyltransferase</keyword>
<dbReference type="PANTHER" id="PTHR20961">
    <property type="entry name" value="GLYCOSYLTRANSFERASE"/>
    <property type="match status" value="1"/>
</dbReference>
<name>A0A200QN79_MACCD</name>
<comment type="caution">
    <text evidence="6">The sequence shown here is derived from an EMBL/GenBank/DDBJ whole genome shotgun (WGS) entry which is preliminary data.</text>
</comment>
<gene>
    <name evidence="6" type="ORF">BVC80_8761g3</name>
</gene>
<protein>
    <submittedName>
        <fullName evidence="6">Glycosyltransferase AER61</fullName>
    </submittedName>
</protein>
<dbReference type="FunCoup" id="A0A200QN79">
    <property type="interactions" value="336"/>
</dbReference>
<dbReference type="InterPro" id="IPR049625">
    <property type="entry name" value="Glyco_transf_61_cat"/>
</dbReference>
<dbReference type="Proteomes" id="UP000195402">
    <property type="component" value="Unassembled WGS sequence"/>
</dbReference>
<dbReference type="OrthoDB" id="529273at2759"/>
<keyword evidence="4" id="KW-0325">Glycoprotein</keyword>
<reference evidence="6 7" key="1">
    <citation type="journal article" date="2017" name="Mol. Plant">
        <title>The Genome of Medicinal Plant Macleaya cordata Provides New Insights into Benzylisoquinoline Alkaloids Metabolism.</title>
        <authorList>
            <person name="Liu X."/>
            <person name="Liu Y."/>
            <person name="Huang P."/>
            <person name="Ma Y."/>
            <person name="Qing Z."/>
            <person name="Tang Q."/>
            <person name="Cao H."/>
            <person name="Cheng P."/>
            <person name="Zheng Y."/>
            <person name="Yuan Z."/>
            <person name="Zhou Y."/>
            <person name="Liu J."/>
            <person name="Tang Z."/>
            <person name="Zhuo Y."/>
            <person name="Zhang Y."/>
            <person name="Yu L."/>
            <person name="Huang J."/>
            <person name="Yang P."/>
            <person name="Peng Q."/>
            <person name="Zhang J."/>
            <person name="Jiang W."/>
            <person name="Zhang Z."/>
            <person name="Lin K."/>
            <person name="Ro D.K."/>
            <person name="Chen X."/>
            <person name="Xiong X."/>
            <person name="Shang Y."/>
            <person name="Huang S."/>
            <person name="Zeng J."/>
        </authorList>
    </citation>
    <scope>NUCLEOTIDE SEQUENCE [LARGE SCALE GENOMIC DNA]</scope>
    <source>
        <strain evidence="7">cv. BLH2017</strain>
        <tissue evidence="6">Root</tissue>
    </source>
</reference>
<accession>A0A200QN79</accession>
<evidence type="ECO:0000256" key="4">
    <source>
        <dbReference type="ARBA" id="ARBA00023180"/>
    </source>
</evidence>
<organism evidence="6 7">
    <name type="scientific">Macleaya cordata</name>
    <name type="common">Five-seeded plume-poppy</name>
    <name type="synonym">Bocconia cordata</name>
    <dbReference type="NCBI Taxonomy" id="56857"/>
    <lineage>
        <taxon>Eukaryota</taxon>
        <taxon>Viridiplantae</taxon>
        <taxon>Streptophyta</taxon>
        <taxon>Embryophyta</taxon>
        <taxon>Tracheophyta</taxon>
        <taxon>Spermatophyta</taxon>
        <taxon>Magnoliopsida</taxon>
        <taxon>Ranunculales</taxon>
        <taxon>Papaveraceae</taxon>
        <taxon>Papaveroideae</taxon>
        <taxon>Macleaya</taxon>
    </lineage>
</organism>
<evidence type="ECO:0000259" key="5">
    <source>
        <dbReference type="Pfam" id="PF04577"/>
    </source>
</evidence>
<keyword evidence="3 6" id="KW-0808">Transferase</keyword>
<proteinExistence type="predicted"/>
<keyword evidence="7" id="KW-1185">Reference proteome</keyword>
<dbReference type="EMBL" id="MVGT01001458">
    <property type="protein sequence ID" value="OVA11924.1"/>
    <property type="molecule type" value="Genomic_DNA"/>
</dbReference>
<evidence type="ECO:0000256" key="2">
    <source>
        <dbReference type="ARBA" id="ARBA00022676"/>
    </source>
</evidence>
<dbReference type="InParanoid" id="A0A200QN79"/>
<evidence type="ECO:0000256" key="1">
    <source>
        <dbReference type="ARBA" id="ARBA00004323"/>
    </source>
</evidence>
<feature type="domain" description="Glycosyltransferase 61 catalytic" evidence="5">
    <location>
        <begin position="270"/>
        <end position="372"/>
    </location>
</feature>
<dbReference type="Pfam" id="PF04577">
    <property type="entry name" value="Glyco_transf_61"/>
    <property type="match status" value="1"/>
</dbReference>
<dbReference type="GO" id="GO:0016763">
    <property type="term" value="F:pentosyltransferase activity"/>
    <property type="evidence" value="ECO:0007669"/>
    <property type="project" value="UniProtKB-ARBA"/>
</dbReference>
<dbReference type="AlphaFoldDB" id="A0A200QN79"/>
<dbReference type="PANTHER" id="PTHR20961:SF98">
    <property type="entry name" value="GLYCOSYLTRANSFERASE"/>
    <property type="match status" value="1"/>
</dbReference>
<comment type="subcellular location">
    <subcellularLocation>
        <location evidence="1">Golgi apparatus membrane</location>
        <topology evidence="1">Single-pass type II membrane protein</topology>
    </subcellularLocation>
</comment>
<dbReference type="GO" id="GO:0000139">
    <property type="term" value="C:Golgi membrane"/>
    <property type="evidence" value="ECO:0007669"/>
    <property type="project" value="UniProtKB-SubCell"/>
</dbReference>
<evidence type="ECO:0000313" key="7">
    <source>
        <dbReference type="Proteomes" id="UP000195402"/>
    </source>
</evidence>
<dbReference type="OMA" id="FRDYLME"/>
<evidence type="ECO:0000256" key="3">
    <source>
        <dbReference type="ARBA" id="ARBA00022679"/>
    </source>
</evidence>
<sequence>MVGPTIFPWVSDLYGRERLKLKNSHGGKVDPVLLLQQQPPDEPSVTTAAPPTSQLISCNRSHHRYDICSLNGPTTMDPTKSTFYLLDPITTTNSLSSISSSTNIPQKIRPYPRKWETNLMTSHIKELTTTLLTSSSSSSSPNSDHIHCQIQHNAPALVFSSGGYTGNLYHDFDDGFIPLFVTLRSIFPNRQNSQLRPILVISKCNNWWLSKYSQLLKLFTPYPIINLDKETATHCFPYTTIGLISHGYMTINSTLLPNSETLRDFRVLLETAYAKISSPIIPSSTDSTWLSTRPRLVLVGRTGDHVGRVMVNQAEVVLLANEVGFDVTIFEPTPLTSMSEAYGLMNRSHAMVGVHGAAMTHLLFLRPGSVFIQVVPIGTDWPAETCYGMPAKEIGLEYMEYKIKVKESSLVEKYGMDNLVLSNPREVTKGDWSNTKNIYLKEQNVRVDLVRFGKYLRKAFKKAKKFMDKEG</sequence>
<dbReference type="STRING" id="56857.A0A200QN79"/>
<dbReference type="InterPro" id="IPR007657">
    <property type="entry name" value="Glycosyltransferase_61"/>
</dbReference>
<evidence type="ECO:0000313" key="6">
    <source>
        <dbReference type="EMBL" id="OVA11924.1"/>
    </source>
</evidence>